<dbReference type="Proteomes" id="UP001057452">
    <property type="component" value="Chromosome 13"/>
</dbReference>
<keyword evidence="2" id="KW-1185">Reference proteome</keyword>
<comment type="caution">
    <text evidence="1">The sequence shown here is derived from an EMBL/GenBank/DDBJ whole genome shotgun (WGS) entry which is preliminary data.</text>
</comment>
<evidence type="ECO:0000313" key="2">
    <source>
        <dbReference type="Proteomes" id="UP001057452"/>
    </source>
</evidence>
<name>A0ACB9WRX1_CHAAC</name>
<accession>A0ACB9WRX1</accession>
<reference evidence="1" key="1">
    <citation type="submission" date="2022-05" db="EMBL/GenBank/DDBJ databases">
        <title>Chromosome-level genome of Chaenocephalus aceratus.</title>
        <authorList>
            <person name="Park H."/>
        </authorList>
    </citation>
    <scope>NUCLEOTIDE SEQUENCE</scope>
    <source>
        <strain evidence="1">KU_202001</strain>
    </source>
</reference>
<organism evidence="1 2">
    <name type="scientific">Chaenocephalus aceratus</name>
    <name type="common">Blackfin icefish</name>
    <name type="synonym">Chaenichthys aceratus</name>
    <dbReference type="NCBI Taxonomy" id="36190"/>
    <lineage>
        <taxon>Eukaryota</taxon>
        <taxon>Metazoa</taxon>
        <taxon>Chordata</taxon>
        <taxon>Craniata</taxon>
        <taxon>Vertebrata</taxon>
        <taxon>Euteleostomi</taxon>
        <taxon>Actinopterygii</taxon>
        <taxon>Neopterygii</taxon>
        <taxon>Teleostei</taxon>
        <taxon>Neoteleostei</taxon>
        <taxon>Acanthomorphata</taxon>
        <taxon>Eupercaria</taxon>
        <taxon>Perciformes</taxon>
        <taxon>Notothenioidei</taxon>
        <taxon>Channichthyidae</taxon>
        <taxon>Chaenocephalus</taxon>
    </lineage>
</organism>
<sequence length="152" mass="16340">MKPVWSSRTPAEEDVVKRGSMLLALPATALAAKDKHPKVKTTGSREASKDREREKTLQNSNSSNKSPLLNNNTKATGSTNAHAATNPSAHNSSNSKAPVFGNSTKAQGKAQGRSLITQEGTGHPRRAEKITPVRRGRTAPVWRTYSSCSRGH</sequence>
<protein>
    <submittedName>
        <fullName evidence="1">Uncharacterized protein</fullName>
    </submittedName>
</protein>
<gene>
    <name evidence="1" type="ORF">KUCAC02_006065</name>
</gene>
<dbReference type="EMBL" id="CM043797">
    <property type="protein sequence ID" value="KAI4815942.1"/>
    <property type="molecule type" value="Genomic_DNA"/>
</dbReference>
<evidence type="ECO:0000313" key="1">
    <source>
        <dbReference type="EMBL" id="KAI4815942.1"/>
    </source>
</evidence>
<proteinExistence type="predicted"/>